<sequence>MSSVSDLEEEDVGESPVGSAASAGGRGNGMDDMTKSTNVSRGKRLSVERIYQKMSQLEHVLLRPDTYVGSVEPATQNMWVYDPEDDGGGMKHDIVTAEQITGRLIVLVLQF</sequence>
<name>A0A9J6D9S7_RHIMP</name>
<reference evidence="8" key="1">
    <citation type="journal article" date="2020" name="Cell">
        <title>Large-Scale Comparative Analyses of Tick Genomes Elucidate Their Genetic Diversity and Vector Capacities.</title>
        <authorList>
            <consortium name="Tick Genome and Microbiome Consortium (TIGMIC)"/>
            <person name="Jia N."/>
            <person name="Wang J."/>
            <person name="Shi W."/>
            <person name="Du L."/>
            <person name="Sun Y."/>
            <person name="Zhan W."/>
            <person name="Jiang J.F."/>
            <person name="Wang Q."/>
            <person name="Zhang B."/>
            <person name="Ji P."/>
            <person name="Bell-Sakyi L."/>
            <person name="Cui X.M."/>
            <person name="Yuan T.T."/>
            <person name="Jiang B.G."/>
            <person name="Yang W.F."/>
            <person name="Lam T.T."/>
            <person name="Chang Q.C."/>
            <person name="Ding S.J."/>
            <person name="Wang X.J."/>
            <person name="Zhu J.G."/>
            <person name="Ruan X.D."/>
            <person name="Zhao L."/>
            <person name="Wei J.T."/>
            <person name="Ye R.Z."/>
            <person name="Que T.C."/>
            <person name="Du C.H."/>
            <person name="Zhou Y.H."/>
            <person name="Cheng J.X."/>
            <person name="Dai P.F."/>
            <person name="Guo W.B."/>
            <person name="Han X.H."/>
            <person name="Huang E.J."/>
            <person name="Li L.F."/>
            <person name="Wei W."/>
            <person name="Gao Y.C."/>
            <person name="Liu J.Z."/>
            <person name="Shao H.Z."/>
            <person name="Wang X."/>
            <person name="Wang C.C."/>
            <person name="Yang T.C."/>
            <person name="Huo Q.B."/>
            <person name="Li W."/>
            <person name="Chen H.Y."/>
            <person name="Chen S.E."/>
            <person name="Zhou L.G."/>
            <person name="Ni X.B."/>
            <person name="Tian J.H."/>
            <person name="Sheng Y."/>
            <person name="Liu T."/>
            <person name="Pan Y.S."/>
            <person name="Xia L.Y."/>
            <person name="Li J."/>
            <person name="Zhao F."/>
            <person name="Cao W.C."/>
        </authorList>
    </citation>
    <scope>NUCLEOTIDE SEQUENCE</scope>
    <source>
        <strain evidence="8">Rmic-2018</strain>
    </source>
</reference>
<dbReference type="PANTHER" id="PTHR10169">
    <property type="entry name" value="DNA TOPOISOMERASE/GYRASE"/>
    <property type="match status" value="1"/>
</dbReference>
<evidence type="ECO:0000256" key="6">
    <source>
        <dbReference type="ARBA" id="ARBA00023235"/>
    </source>
</evidence>
<feature type="region of interest" description="Disordered" evidence="7">
    <location>
        <begin position="1"/>
        <end position="42"/>
    </location>
</feature>
<evidence type="ECO:0000256" key="1">
    <source>
        <dbReference type="ARBA" id="ARBA00000185"/>
    </source>
</evidence>
<evidence type="ECO:0000256" key="5">
    <source>
        <dbReference type="ARBA" id="ARBA00023125"/>
    </source>
</evidence>
<comment type="catalytic activity">
    <reaction evidence="1">
        <text>ATP-dependent breakage, passage and rejoining of double-stranded DNA.</text>
        <dbReference type="EC" id="5.6.2.2"/>
    </reaction>
</comment>
<dbReference type="GO" id="GO:0005634">
    <property type="term" value="C:nucleus"/>
    <property type="evidence" value="ECO:0007669"/>
    <property type="project" value="TreeGrafter"/>
</dbReference>
<feature type="compositionally biased region" description="Acidic residues" evidence="7">
    <location>
        <begin position="1"/>
        <end position="13"/>
    </location>
</feature>
<evidence type="ECO:0000313" key="8">
    <source>
        <dbReference type="EMBL" id="KAH8018574.1"/>
    </source>
</evidence>
<feature type="compositionally biased region" description="Low complexity" evidence="7">
    <location>
        <begin position="14"/>
        <end position="23"/>
    </location>
</feature>
<protein>
    <recommendedName>
        <fullName evidence="3">DNA topoisomerase (ATP-hydrolyzing)</fullName>
        <ecNumber evidence="3">5.6.2.2</ecNumber>
    </recommendedName>
</protein>
<dbReference type="InterPro" id="IPR036890">
    <property type="entry name" value="HATPase_C_sf"/>
</dbReference>
<dbReference type="Proteomes" id="UP000821866">
    <property type="component" value="Chromosome 8"/>
</dbReference>
<dbReference type="InterPro" id="IPR050634">
    <property type="entry name" value="DNA_Topoisomerase_II"/>
</dbReference>
<dbReference type="GO" id="GO:0003677">
    <property type="term" value="F:DNA binding"/>
    <property type="evidence" value="ECO:0007669"/>
    <property type="project" value="UniProtKB-KW"/>
</dbReference>
<dbReference type="GO" id="GO:0003918">
    <property type="term" value="F:DNA topoisomerase type II (double strand cut, ATP-hydrolyzing) activity"/>
    <property type="evidence" value="ECO:0007669"/>
    <property type="project" value="UniProtKB-EC"/>
</dbReference>
<organism evidence="8 9">
    <name type="scientific">Rhipicephalus microplus</name>
    <name type="common">Cattle tick</name>
    <name type="synonym">Boophilus microplus</name>
    <dbReference type="NCBI Taxonomy" id="6941"/>
    <lineage>
        <taxon>Eukaryota</taxon>
        <taxon>Metazoa</taxon>
        <taxon>Ecdysozoa</taxon>
        <taxon>Arthropoda</taxon>
        <taxon>Chelicerata</taxon>
        <taxon>Arachnida</taxon>
        <taxon>Acari</taxon>
        <taxon>Parasitiformes</taxon>
        <taxon>Ixodida</taxon>
        <taxon>Ixodoidea</taxon>
        <taxon>Ixodidae</taxon>
        <taxon>Rhipicephalinae</taxon>
        <taxon>Rhipicephalus</taxon>
        <taxon>Boophilus</taxon>
    </lineage>
</organism>
<evidence type="ECO:0000313" key="9">
    <source>
        <dbReference type="Proteomes" id="UP000821866"/>
    </source>
</evidence>
<evidence type="ECO:0000256" key="3">
    <source>
        <dbReference type="ARBA" id="ARBA00012895"/>
    </source>
</evidence>
<accession>A0A9J6D9S7</accession>
<dbReference type="PANTHER" id="PTHR10169:SF38">
    <property type="entry name" value="DNA TOPOISOMERASE 2"/>
    <property type="match status" value="1"/>
</dbReference>
<comment type="cofactor">
    <cofactor evidence="2">
        <name>Mg(2+)</name>
        <dbReference type="ChEBI" id="CHEBI:18420"/>
    </cofactor>
</comment>
<keyword evidence="9" id="KW-1185">Reference proteome</keyword>
<keyword evidence="5" id="KW-0238">DNA-binding</keyword>
<keyword evidence="6" id="KW-0413">Isomerase</keyword>
<dbReference type="EC" id="5.6.2.2" evidence="3"/>
<gene>
    <name evidence="8" type="ORF">HPB51_008995</name>
</gene>
<dbReference type="Gene3D" id="3.30.565.10">
    <property type="entry name" value="Histidine kinase-like ATPase, C-terminal domain"/>
    <property type="match status" value="1"/>
</dbReference>
<proteinExistence type="predicted"/>
<evidence type="ECO:0000256" key="4">
    <source>
        <dbReference type="ARBA" id="ARBA00023029"/>
    </source>
</evidence>
<keyword evidence="4" id="KW-0799">Topoisomerase</keyword>
<comment type="caution">
    <text evidence="8">The sequence shown here is derived from an EMBL/GenBank/DDBJ whole genome shotgun (WGS) entry which is preliminary data.</text>
</comment>
<evidence type="ECO:0000256" key="7">
    <source>
        <dbReference type="SAM" id="MobiDB-lite"/>
    </source>
</evidence>
<dbReference type="VEuPathDB" id="VectorBase:LOC119182234"/>
<dbReference type="SUPFAM" id="SSF55874">
    <property type="entry name" value="ATPase domain of HSP90 chaperone/DNA topoisomerase II/histidine kinase"/>
    <property type="match status" value="1"/>
</dbReference>
<dbReference type="GO" id="GO:0000712">
    <property type="term" value="P:resolution of meiotic recombination intermediates"/>
    <property type="evidence" value="ECO:0007669"/>
    <property type="project" value="TreeGrafter"/>
</dbReference>
<dbReference type="GO" id="GO:0000819">
    <property type="term" value="P:sister chromatid segregation"/>
    <property type="evidence" value="ECO:0007669"/>
    <property type="project" value="TreeGrafter"/>
</dbReference>
<dbReference type="AlphaFoldDB" id="A0A9J6D9S7"/>
<dbReference type="EMBL" id="JABSTU010000010">
    <property type="protein sequence ID" value="KAH8018574.1"/>
    <property type="molecule type" value="Genomic_DNA"/>
</dbReference>
<evidence type="ECO:0000256" key="2">
    <source>
        <dbReference type="ARBA" id="ARBA00001946"/>
    </source>
</evidence>
<reference evidence="8" key="2">
    <citation type="submission" date="2021-09" db="EMBL/GenBank/DDBJ databases">
        <authorList>
            <person name="Jia N."/>
            <person name="Wang J."/>
            <person name="Shi W."/>
            <person name="Du L."/>
            <person name="Sun Y."/>
            <person name="Zhan W."/>
            <person name="Jiang J."/>
            <person name="Wang Q."/>
            <person name="Zhang B."/>
            <person name="Ji P."/>
            <person name="Sakyi L.B."/>
            <person name="Cui X."/>
            <person name="Yuan T."/>
            <person name="Jiang B."/>
            <person name="Yang W."/>
            <person name="Lam T.T.-Y."/>
            <person name="Chang Q."/>
            <person name="Ding S."/>
            <person name="Wang X."/>
            <person name="Zhu J."/>
            <person name="Ruan X."/>
            <person name="Zhao L."/>
            <person name="Wei J."/>
            <person name="Que T."/>
            <person name="Du C."/>
            <person name="Cheng J."/>
            <person name="Dai P."/>
            <person name="Han X."/>
            <person name="Huang E."/>
            <person name="Gao Y."/>
            <person name="Liu J."/>
            <person name="Shao H."/>
            <person name="Ye R."/>
            <person name="Li L."/>
            <person name="Wei W."/>
            <person name="Wang X."/>
            <person name="Wang C."/>
            <person name="Huo Q."/>
            <person name="Li W."/>
            <person name="Guo W."/>
            <person name="Chen H."/>
            <person name="Chen S."/>
            <person name="Zhou L."/>
            <person name="Zhou L."/>
            <person name="Ni X."/>
            <person name="Tian J."/>
            <person name="Zhou Y."/>
            <person name="Sheng Y."/>
            <person name="Liu T."/>
            <person name="Pan Y."/>
            <person name="Xia L."/>
            <person name="Li J."/>
            <person name="Zhao F."/>
            <person name="Cao W."/>
        </authorList>
    </citation>
    <scope>NUCLEOTIDE SEQUENCE</scope>
    <source>
        <strain evidence="8">Rmic-2018</strain>
        <tissue evidence="8">Larvae</tissue>
    </source>
</reference>